<dbReference type="EMBL" id="JFKB01000007">
    <property type="protein sequence ID" value="OSQ47820.1"/>
    <property type="molecule type" value="Genomic_DNA"/>
</dbReference>
<accession>A0A1Y2LBU4</accession>
<evidence type="ECO:0000256" key="1">
    <source>
        <dbReference type="ARBA" id="ARBA00022729"/>
    </source>
</evidence>
<dbReference type="AlphaFoldDB" id="A0A1Y2LBU4"/>
<dbReference type="PANTHER" id="PTHR35936:SF6">
    <property type="entry name" value="AMINO ACID ABC TRANSPORTER SUBSTRATE-BINDING PAAT FAMILY PROTEIN"/>
    <property type="match status" value="1"/>
</dbReference>
<dbReference type="SUPFAM" id="SSF53850">
    <property type="entry name" value="Periplasmic binding protein-like II"/>
    <property type="match status" value="1"/>
</dbReference>
<feature type="chain" id="PRO_5013390909" evidence="2">
    <location>
        <begin position="23"/>
        <end position="266"/>
    </location>
</feature>
<evidence type="ECO:0000259" key="3">
    <source>
        <dbReference type="SMART" id="SM00062"/>
    </source>
</evidence>
<evidence type="ECO:0000256" key="2">
    <source>
        <dbReference type="SAM" id="SignalP"/>
    </source>
</evidence>
<dbReference type="SMART" id="SM00062">
    <property type="entry name" value="PBPb"/>
    <property type="match status" value="1"/>
</dbReference>
<evidence type="ECO:0000313" key="5">
    <source>
        <dbReference type="Proteomes" id="UP000193396"/>
    </source>
</evidence>
<reference evidence="4 5" key="1">
    <citation type="submission" date="2014-03" db="EMBL/GenBank/DDBJ databases">
        <title>The draft genome sequence of Thalassospira alkalitolerans JCM 18968.</title>
        <authorList>
            <person name="Lai Q."/>
            <person name="Shao Z."/>
        </authorList>
    </citation>
    <scope>NUCLEOTIDE SEQUENCE [LARGE SCALE GENOMIC DNA]</scope>
    <source>
        <strain evidence="4 5">JCM 18968</strain>
    </source>
</reference>
<feature type="signal peptide" evidence="2">
    <location>
        <begin position="1"/>
        <end position="22"/>
    </location>
</feature>
<proteinExistence type="predicted"/>
<protein>
    <submittedName>
        <fullName evidence="4">Amino acid-binding protein</fullName>
    </submittedName>
</protein>
<sequence length="266" mass="29943">MLQCTARFTMISACILAGTVMAAIPNHAQAASNECTSMVVGGAFGWEPVSYYDAMERPQGIAIDILRQYTQEHDIPLQVRFDIPWNRAMRMLEAGEIDAMAGAYFTQERDATFIYSLPFASDDIMVFQHVDRQFPVTSIENLIGHPGARPQGGSYGDFIDRFALERLDMIYSPTGNRIFDILLNGRVDYVLLGRYDGLANIAKDGIEDVMHMVEPPMIRNQVYYLFSKNSPCVSHIVQINDLIRELDKTGRLDDLARLHQPASKNN</sequence>
<feature type="domain" description="Solute-binding protein family 3/N-terminal" evidence="3">
    <location>
        <begin position="37"/>
        <end position="263"/>
    </location>
</feature>
<keyword evidence="5" id="KW-1185">Reference proteome</keyword>
<dbReference type="InterPro" id="IPR001638">
    <property type="entry name" value="Solute-binding_3/MltF_N"/>
</dbReference>
<gene>
    <name evidence="4" type="ORF">TALK_12075</name>
</gene>
<dbReference type="Pfam" id="PF00497">
    <property type="entry name" value="SBP_bac_3"/>
    <property type="match status" value="1"/>
</dbReference>
<name>A0A1Y2LBU4_9PROT</name>
<comment type="caution">
    <text evidence="4">The sequence shown here is derived from an EMBL/GenBank/DDBJ whole genome shotgun (WGS) entry which is preliminary data.</text>
</comment>
<evidence type="ECO:0000313" key="4">
    <source>
        <dbReference type="EMBL" id="OSQ47820.1"/>
    </source>
</evidence>
<dbReference type="STRING" id="1293890.TALK_12075"/>
<dbReference type="PANTHER" id="PTHR35936">
    <property type="entry name" value="MEMBRANE-BOUND LYTIC MUREIN TRANSGLYCOSYLASE F"/>
    <property type="match status" value="1"/>
</dbReference>
<keyword evidence="1 2" id="KW-0732">Signal</keyword>
<dbReference type="Gene3D" id="3.40.190.10">
    <property type="entry name" value="Periplasmic binding protein-like II"/>
    <property type="match status" value="2"/>
</dbReference>
<dbReference type="Proteomes" id="UP000193396">
    <property type="component" value="Unassembled WGS sequence"/>
</dbReference>
<organism evidence="4 5">
    <name type="scientific">Thalassospira alkalitolerans</name>
    <dbReference type="NCBI Taxonomy" id="1293890"/>
    <lineage>
        <taxon>Bacteria</taxon>
        <taxon>Pseudomonadati</taxon>
        <taxon>Pseudomonadota</taxon>
        <taxon>Alphaproteobacteria</taxon>
        <taxon>Rhodospirillales</taxon>
        <taxon>Thalassospiraceae</taxon>
        <taxon>Thalassospira</taxon>
    </lineage>
</organism>